<sequence>MSDDARGPQQGASNPETHLTKDGKPDQRFKENGGGQQNVGTEYIEEGDGTSRLATEKGQSSTDQYKPSEHGGKTKDGKDDKRMSSDHGFGSAEGADPHEAGAKGGSASYENGGLTQ</sequence>
<evidence type="ECO:0000313" key="2">
    <source>
        <dbReference type="EMBL" id="KAG7563086.1"/>
    </source>
</evidence>
<accession>A0A8K0NSC2</accession>
<feature type="compositionally biased region" description="Basic and acidic residues" evidence="1">
    <location>
        <begin position="66"/>
        <end position="85"/>
    </location>
</feature>
<dbReference type="EMBL" id="JABELV010000021">
    <property type="protein sequence ID" value="KAG7563086.1"/>
    <property type="molecule type" value="Genomic_DNA"/>
</dbReference>
<organism evidence="2 3">
    <name type="scientific">Filobasidium floriforme</name>
    <dbReference type="NCBI Taxonomy" id="5210"/>
    <lineage>
        <taxon>Eukaryota</taxon>
        <taxon>Fungi</taxon>
        <taxon>Dikarya</taxon>
        <taxon>Basidiomycota</taxon>
        <taxon>Agaricomycotina</taxon>
        <taxon>Tremellomycetes</taxon>
        <taxon>Filobasidiales</taxon>
        <taxon>Filobasidiaceae</taxon>
        <taxon>Filobasidium</taxon>
    </lineage>
</organism>
<evidence type="ECO:0000256" key="1">
    <source>
        <dbReference type="SAM" id="MobiDB-lite"/>
    </source>
</evidence>
<feature type="region of interest" description="Disordered" evidence="1">
    <location>
        <begin position="1"/>
        <end position="116"/>
    </location>
</feature>
<name>A0A8K0NSC2_9TREE</name>
<reference evidence="2" key="1">
    <citation type="submission" date="2020-04" db="EMBL/GenBank/DDBJ databases">
        <title>Analysis of mating type loci in Filobasidium floriforme.</title>
        <authorList>
            <person name="Nowrousian M."/>
        </authorList>
    </citation>
    <scope>NUCLEOTIDE SEQUENCE</scope>
    <source>
        <strain evidence="2">CBS 6242</strain>
    </source>
</reference>
<gene>
    <name evidence="2" type="ORF">FFLO_01518</name>
</gene>
<dbReference type="AlphaFoldDB" id="A0A8K0NSC2"/>
<feature type="compositionally biased region" description="Basic and acidic residues" evidence="1">
    <location>
        <begin position="18"/>
        <end position="31"/>
    </location>
</feature>
<protein>
    <submittedName>
        <fullName evidence="2">Uncharacterized protein</fullName>
    </submittedName>
</protein>
<keyword evidence="3" id="KW-1185">Reference proteome</keyword>
<dbReference type="OrthoDB" id="2560848at2759"/>
<evidence type="ECO:0000313" key="3">
    <source>
        <dbReference type="Proteomes" id="UP000812966"/>
    </source>
</evidence>
<proteinExistence type="predicted"/>
<comment type="caution">
    <text evidence="2">The sequence shown here is derived from an EMBL/GenBank/DDBJ whole genome shotgun (WGS) entry which is preliminary data.</text>
</comment>
<dbReference type="Proteomes" id="UP000812966">
    <property type="component" value="Unassembled WGS sequence"/>
</dbReference>